<dbReference type="Proteomes" id="UP001187734">
    <property type="component" value="Unassembled WGS sequence"/>
</dbReference>
<feature type="compositionally biased region" description="Polar residues" evidence="1">
    <location>
        <begin position="285"/>
        <end position="294"/>
    </location>
</feature>
<feature type="region of interest" description="Disordered" evidence="1">
    <location>
        <begin position="285"/>
        <end position="415"/>
    </location>
</feature>
<organism evidence="4 5">
    <name type="scientific">Fusarium torulosum</name>
    <dbReference type="NCBI Taxonomy" id="33205"/>
    <lineage>
        <taxon>Eukaryota</taxon>
        <taxon>Fungi</taxon>
        <taxon>Dikarya</taxon>
        <taxon>Ascomycota</taxon>
        <taxon>Pezizomycotina</taxon>
        <taxon>Sordariomycetes</taxon>
        <taxon>Hypocreomycetidae</taxon>
        <taxon>Hypocreales</taxon>
        <taxon>Nectriaceae</taxon>
        <taxon>Fusarium</taxon>
    </lineage>
</organism>
<evidence type="ECO:0000313" key="5">
    <source>
        <dbReference type="Proteomes" id="UP001187734"/>
    </source>
</evidence>
<dbReference type="InterPro" id="IPR046797">
    <property type="entry name" value="PDDEXK_12"/>
</dbReference>
<feature type="compositionally biased region" description="Polar residues" evidence="1">
    <location>
        <begin position="360"/>
        <end position="369"/>
    </location>
</feature>
<evidence type="ECO:0000256" key="1">
    <source>
        <dbReference type="SAM" id="MobiDB-lite"/>
    </source>
</evidence>
<feature type="compositionally biased region" description="Low complexity" evidence="1">
    <location>
        <begin position="382"/>
        <end position="401"/>
    </location>
</feature>
<dbReference type="Pfam" id="PF20516">
    <property type="entry name" value="PDDEXK_12"/>
    <property type="match status" value="1"/>
</dbReference>
<accession>A0AAE8SIG4</accession>
<feature type="compositionally biased region" description="Polar residues" evidence="1">
    <location>
        <begin position="226"/>
        <end position="243"/>
    </location>
</feature>
<keyword evidence="2" id="KW-0472">Membrane</keyword>
<name>A0AAE8SIG4_9HYPO</name>
<comment type="caution">
    <text evidence="4">The sequence shown here is derived from an EMBL/GenBank/DDBJ whole genome shotgun (WGS) entry which is preliminary data.</text>
</comment>
<evidence type="ECO:0000259" key="3">
    <source>
        <dbReference type="Pfam" id="PF20516"/>
    </source>
</evidence>
<sequence length="707" mass="78587">MAFTLLSEAAHEALHIPITTNTFNPTSGTITITIAPDNTCAFDDQGQAFLTCDNKIRCSWESGRINQAFCGWDDLWTTCLDSSIAMDTHLCGEACTWNPYIGFCNTTGIPACYTMDLGNGIHCYDCDTSSYRTSVETSQPPKAREFSTMILVDGTTLSSTTSPTSSTNISPTHGPDVGAIVGGVLGGLAIIALMVFGVLGTLFLRRRKRNKPTPLESNSSPPPHIQPQSNTPDRNNIMASLTPTELDGATMTRQQSTPIHETHRRMLSVDSIVSWLNQISNDEQPSAVTLSSNYAIKPQRQKRRLPTPSSENNYEMDNPQVTKHTKVMRISGTSDPHLRLLPKRDREDDDQDMDNDNGDSPPTASKSGTSLRSRSPRKRSSPSRASVASSSPSRKLDSLSLNANGCESRQLGMGDERHPKALRDILKRVNRASRWKGVLNSSLRDEFSDLAEYGLDEDDAFSDQGSALPRSFVAEIMEHARKCHEKHHSEIVWNFEVHFRLLEKIFRVGEQPHLVDFTPCQSAPITRTYLPPSAGSKLVDFCIYLNPLADSAEYETKANSLRTSLPMLCLNHTSYLGLKAEPISISIETKRSGDTEDNEVLQMGTWQAAQWNYLRDLLSQVGGEAHMQEALDELGLLPAIITNGHVWSFVATTQEYSKTILWAKFGFGDTSSLAGVYAIATVMQYLRHWTKTVYWEWFKKNILDYKT</sequence>
<feature type="compositionally biased region" description="Acidic residues" evidence="1">
    <location>
        <begin position="347"/>
        <end position="357"/>
    </location>
</feature>
<keyword evidence="2" id="KW-1133">Transmembrane helix</keyword>
<dbReference type="AlphaFoldDB" id="A0AAE8SIG4"/>
<gene>
    <name evidence="4" type="ORF">FTOL_06455</name>
</gene>
<feature type="domain" description="PD-(D/E)XK nuclease-like" evidence="3">
    <location>
        <begin position="459"/>
        <end position="695"/>
    </location>
</feature>
<evidence type="ECO:0000256" key="2">
    <source>
        <dbReference type="SAM" id="Phobius"/>
    </source>
</evidence>
<feature type="transmembrane region" description="Helical" evidence="2">
    <location>
        <begin position="177"/>
        <end position="204"/>
    </location>
</feature>
<feature type="compositionally biased region" description="Polar residues" evidence="1">
    <location>
        <begin position="307"/>
        <end position="322"/>
    </location>
</feature>
<feature type="region of interest" description="Disordered" evidence="1">
    <location>
        <begin position="211"/>
        <end position="262"/>
    </location>
</feature>
<keyword evidence="2" id="KW-0812">Transmembrane</keyword>
<reference evidence="4" key="1">
    <citation type="submission" date="2018-03" db="EMBL/GenBank/DDBJ databases">
        <authorList>
            <person name="Guldener U."/>
        </authorList>
    </citation>
    <scope>NUCLEOTIDE SEQUENCE</scope>
</reference>
<dbReference type="CDD" id="cd12087">
    <property type="entry name" value="TM_EGFR-like"/>
    <property type="match status" value="1"/>
</dbReference>
<dbReference type="EMBL" id="ONZP01000213">
    <property type="protein sequence ID" value="SPJ78066.1"/>
    <property type="molecule type" value="Genomic_DNA"/>
</dbReference>
<evidence type="ECO:0000313" key="4">
    <source>
        <dbReference type="EMBL" id="SPJ78066.1"/>
    </source>
</evidence>
<proteinExistence type="predicted"/>
<feature type="compositionally biased region" description="Basic and acidic residues" evidence="1">
    <location>
        <begin position="336"/>
        <end position="346"/>
    </location>
</feature>
<keyword evidence="5" id="KW-1185">Reference proteome</keyword>
<protein>
    <recommendedName>
        <fullName evidence="3">PD-(D/E)XK nuclease-like domain-containing protein</fullName>
    </recommendedName>
</protein>